<evidence type="ECO:0000313" key="2">
    <source>
        <dbReference type="Proteomes" id="UP000257451"/>
    </source>
</evidence>
<organism evidence="1 2">
    <name type="scientific">Mycobacterium marinum</name>
    <dbReference type="NCBI Taxonomy" id="1781"/>
    <lineage>
        <taxon>Bacteria</taxon>
        <taxon>Bacillati</taxon>
        <taxon>Actinomycetota</taxon>
        <taxon>Actinomycetes</taxon>
        <taxon>Mycobacteriales</taxon>
        <taxon>Mycobacteriaceae</taxon>
        <taxon>Mycobacterium</taxon>
        <taxon>Mycobacterium ulcerans group</taxon>
    </lineage>
</organism>
<gene>
    <name evidence="1" type="ORF">DAVIS_03852</name>
</gene>
<dbReference type="Proteomes" id="UP000257451">
    <property type="component" value="Unassembled WGS sequence"/>
</dbReference>
<evidence type="ECO:0000313" key="1">
    <source>
        <dbReference type="EMBL" id="RFZ37513.1"/>
    </source>
</evidence>
<dbReference type="RefSeq" id="WP_192812735.1">
    <property type="nucleotide sequence ID" value="NZ_BQLC01000050.1"/>
</dbReference>
<accession>A0A2Z5YI47</accession>
<name>A0A2Z5YI47_MYCMR</name>
<sequence length="57" mass="6572">MRYLVREPYADIKFPDPEAMPRDLNKMELPRAVTVTATAGSLAPILVERWFDDTLSY</sequence>
<comment type="caution">
    <text evidence="1">The sequence shown here is derived from an EMBL/GenBank/DDBJ whole genome shotgun (WGS) entry which is preliminary data.</text>
</comment>
<protein>
    <submittedName>
        <fullName evidence="1">Uncharacterized protein</fullName>
    </submittedName>
</protein>
<dbReference type="AlphaFoldDB" id="A0A2Z5YI47"/>
<reference evidence="1 2" key="1">
    <citation type="journal article" date="2018" name="Sci. Rep.">
        <title>Extensive genomic diversity among Mycobacterium marinum strains revealed by whole genome sequencing.</title>
        <authorList>
            <person name="Das S."/>
            <person name="Pettersson B.M."/>
            <person name="Behra P.R."/>
            <person name="Mallick A."/>
            <person name="Cheramie M."/>
            <person name="Ramesh M."/>
            <person name="Shirreff L."/>
            <person name="DuCote T."/>
            <person name="Dasgupta S."/>
            <person name="Ennis D.G."/>
            <person name="Kirsebom L.A."/>
        </authorList>
    </citation>
    <scope>NUCLEOTIDE SEQUENCE [LARGE SCALE GENOMIC DNA]</scope>
    <source>
        <strain evidence="1 2">Davis1</strain>
    </source>
</reference>
<dbReference type="EMBL" id="PEDF01000124">
    <property type="protein sequence ID" value="RFZ37513.1"/>
    <property type="molecule type" value="Genomic_DNA"/>
</dbReference>
<proteinExistence type="predicted"/>